<dbReference type="EMBL" id="CAJNOC010002770">
    <property type="protein sequence ID" value="CAF0950488.1"/>
    <property type="molecule type" value="Genomic_DNA"/>
</dbReference>
<gene>
    <name evidence="1" type="ORF">OXX778_LOCUS13914</name>
</gene>
<dbReference type="Proteomes" id="UP000663879">
    <property type="component" value="Unassembled WGS sequence"/>
</dbReference>
<evidence type="ECO:0000313" key="2">
    <source>
        <dbReference type="Proteomes" id="UP000663879"/>
    </source>
</evidence>
<comment type="caution">
    <text evidence="1">The sequence shown here is derived from an EMBL/GenBank/DDBJ whole genome shotgun (WGS) entry which is preliminary data.</text>
</comment>
<protein>
    <submittedName>
        <fullName evidence="1">Uncharacterized protein</fullName>
    </submittedName>
</protein>
<evidence type="ECO:0000313" key="1">
    <source>
        <dbReference type="EMBL" id="CAF0950488.1"/>
    </source>
</evidence>
<name>A0A814D3B2_9BILA</name>
<accession>A0A814D3B2</accession>
<proteinExistence type="predicted"/>
<keyword evidence="2" id="KW-1185">Reference proteome</keyword>
<dbReference type="AlphaFoldDB" id="A0A814D3B2"/>
<sequence length="167" mass="19825">MSSSKIITRERPTLNFEKNERLNQLELIFNQISGHKTNDTFIIKLELLRTWFEQAKILDEDFTYFSLEDEFKKILEILNKIEYLNANETFLDYAGFLLLLDSISSKRSIQPIRLILALINGPKVLEYHEHKNRKYSLFNRIDETTDDQFISSTKIKILNETEIDNLF</sequence>
<reference evidence="1" key="1">
    <citation type="submission" date="2021-02" db="EMBL/GenBank/DDBJ databases">
        <authorList>
            <person name="Nowell W R."/>
        </authorList>
    </citation>
    <scope>NUCLEOTIDE SEQUENCE</scope>
    <source>
        <strain evidence="1">Ploen Becks lab</strain>
    </source>
</reference>
<organism evidence="1 2">
    <name type="scientific">Brachionus calyciflorus</name>
    <dbReference type="NCBI Taxonomy" id="104777"/>
    <lineage>
        <taxon>Eukaryota</taxon>
        <taxon>Metazoa</taxon>
        <taxon>Spiralia</taxon>
        <taxon>Gnathifera</taxon>
        <taxon>Rotifera</taxon>
        <taxon>Eurotatoria</taxon>
        <taxon>Monogononta</taxon>
        <taxon>Pseudotrocha</taxon>
        <taxon>Ploima</taxon>
        <taxon>Brachionidae</taxon>
        <taxon>Brachionus</taxon>
    </lineage>
</organism>